<protein>
    <submittedName>
        <fullName evidence="1">Glutaredoxin-like domain (DUF836)</fullName>
    </submittedName>
</protein>
<accession>H8KZA2</accession>
<name>H8KZA2_FRAAD</name>
<proteinExistence type="predicted"/>
<dbReference type="InterPro" id="IPR008554">
    <property type="entry name" value="Glutaredoxin-like"/>
</dbReference>
<gene>
    <name evidence="1" type="ordered locus">Fraau_0733</name>
</gene>
<dbReference type="Proteomes" id="UP000005234">
    <property type="component" value="Chromosome"/>
</dbReference>
<dbReference type="HOGENOM" id="CLU_125054_4_1_6"/>
<sequence length="88" mass="9910">MPKPFPVETAPAWDLYIRDHCGLCDQALAVLAAFGFPAFRMVWIDDDPGLEARYGERIPVLSHRGGGAALDWPFEVDALQRLRERGRD</sequence>
<dbReference type="AlphaFoldDB" id="H8KZA2"/>
<dbReference type="Gene3D" id="3.40.30.10">
    <property type="entry name" value="Glutaredoxin"/>
    <property type="match status" value="1"/>
</dbReference>
<dbReference type="OrthoDB" id="8537427at2"/>
<evidence type="ECO:0000313" key="1">
    <source>
        <dbReference type="EMBL" id="AFC85206.1"/>
    </source>
</evidence>
<dbReference type="InterPro" id="IPR036249">
    <property type="entry name" value="Thioredoxin-like_sf"/>
</dbReference>
<dbReference type="RefSeq" id="WP_014402212.1">
    <property type="nucleotide sequence ID" value="NC_017033.1"/>
</dbReference>
<dbReference type="KEGG" id="fau:Fraau_0733"/>
<evidence type="ECO:0000313" key="2">
    <source>
        <dbReference type="Proteomes" id="UP000005234"/>
    </source>
</evidence>
<dbReference type="eggNOG" id="ENOG5033ARA">
    <property type="taxonomic scope" value="Bacteria"/>
</dbReference>
<keyword evidence="2" id="KW-1185">Reference proteome</keyword>
<dbReference type="EMBL" id="CP003350">
    <property type="protein sequence ID" value="AFC85206.1"/>
    <property type="molecule type" value="Genomic_DNA"/>
</dbReference>
<organism evidence="1 2">
    <name type="scientific">Frateuria aurantia (strain ATCC 33424 / DSM 6220 / KCTC 2777 / LMG 1558 / NBRC 3245 / NCIMB 13370)</name>
    <name type="common">Acetobacter aurantius</name>
    <dbReference type="NCBI Taxonomy" id="767434"/>
    <lineage>
        <taxon>Bacteria</taxon>
        <taxon>Pseudomonadati</taxon>
        <taxon>Pseudomonadota</taxon>
        <taxon>Gammaproteobacteria</taxon>
        <taxon>Lysobacterales</taxon>
        <taxon>Rhodanobacteraceae</taxon>
        <taxon>Frateuria</taxon>
    </lineage>
</organism>
<dbReference type="Pfam" id="PF05768">
    <property type="entry name" value="Glrx-like"/>
    <property type="match status" value="1"/>
</dbReference>
<reference evidence="1" key="1">
    <citation type="submission" date="2012-02" db="EMBL/GenBank/DDBJ databases">
        <title>The complete genome of Frateuria aurantia DSM 6220.</title>
        <authorList>
            <consortium name="US DOE Joint Genome Institute (JGI-PGF)"/>
            <person name="Lucas S."/>
            <person name="Copeland A."/>
            <person name="Lapidus A."/>
            <person name="Glavina del Rio T."/>
            <person name="Dalin E."/>
            <person name="Tice H."/>
            <person name="Bruce D."/>
            <person name="Goodwin L."/>
            <person name="Pitluck S."/>
            <person name="Peters L."/>
            <person name="Ovchinnikova G."/>
            <person name="Teshima H."/>
            <person name="Kyrpides N."/>
            <person name="Mavromatis K."/>
            <person name="Ivanova N."/>
            <person name="Brettin T."/>
            <person name="Detter J.C."/>
            <person name="Han C."/>
            <person name="Larimer F."/>
            <person name="Land M."/>
            <person name="Hauser L."/>
            <person name="Markowitz V."/>
            <person name="Cheng J.-F."/>
            <person name="Hugenholtz P."/>
            <person name="Woyke T."/>
            <person name="Wu D."/>
            <person name="Brambilla E."/>
            <person name="Klenk H.-P."/>
            <person name="Eisen J.A."/>
        </authorList>
    </citation>
    <scope>NUCLEOTIDE SEQUENCE</scope>
    <source>
        <strain evidence="1">DSM 6220</strain>
    </source>
</reference>
<dbReference type="SUPFAM" id="SSF52833">
    <property type="entry name" value="Thioredoxin-like"/>
    <property type="match status" value="1"/>
</dbReference>
<dbReference type="STRING" id="767434.Fraau_0733"/>